<reference evidence="2" key="2">
    <citation type="journal article" date="2016" name="Sci. Rep.">
        <title>Dictyocaulus viviparus genome, variome and transcriptome elucidate lungworm biology and support future intervention.</title>
        <authorList>
            <person name="McNulty S.N."/>
            <person name="Strube C."/>
            <person name="Rosa B.A."/>
            <person name="Martin J.C."/>
            <person name="Tyagi R."/>
            <person name="Choi Y.J."/>
            <person name="Wang Q."/>
            <person name="Hallsworth Pepin K."/>
            <person name="Zhang X."/>
            <person name="Ozersky P."/>
            <person name="Wilson R.K."/>
            <person name="Sternberg P.W."/>
            <person name="Gasser R.B."/>
            <person name="Mitreva M."/>
        </authorList>
    </citation>
    <scope>NUCLEOTIDE SEQUENCE [LARGE SCALE GENOMIC DNA]</scope>
    <source>
        <strain evidence="2">HannoverDv2000</strain>
    </source>
</reference>
<dbReference type="AlphaFoldDB" id="A0A0D8XNY9"/>
<name>A0A0D8XNY9_DICVI</name>
<dbReference type="OrthoDB" id="5840016at2759"/>
<organism evidence="1 2">
    <name type="scientific">Dictyocaulus viviparus</name>
    <name type="common">Bovine lungworm</name>
    <dbReference type="NCBI Taxonomy" id="29172"/>
    <lineage>
        <taxon>Eukaryota</taxon>
        <taxon>Metazoa</taxon>
        <taxon>Ecdysozoa</taxon>
        <taxon>Nematoda</taxon>
        <taxon>Chromadorea</taxon>
        <taxon>Rhabditida</taxon>
        <taxon>Rhabditina</taxon>
        <taxon>Rhabditomorpha</taxon>
        <taxon>Strongyloidea</taxon>
        <taxon>Metastrongylidae</taxon>
        <taxon>Dictyocaulus</taxon>
    </lineage>
</organism>
<sequence length="220" mass="25571">MIRANEKKSVALLSHKRVPSSSLSTTPDRALKDDCEEFQKENYCDREFTTFFFDEEMHLLANEVARSDCRYRSMSYDKLSSPGKKVNVKIPVMEDEPIRNYEDLVPGRHRRSGNERVHPNNLYTAFSRSKNKLERELPLWIDADLTEKNDELKYWRDHIDYVYHNLHTDCAFRDNGVAGVEQFHSETELDSSAGSAPSQEELCDFGDEIFGFSDRDSDLD</sequence>
<evidence type="ECO:0000313" key="2">
    <source>
        <dbReference type="Proteomes" id="UP000053766"/>
    </source>
</evidence>
<accession>A0A0D8XNY9</accession>
<gene>
    <name evidence="1" type="ORF">DICVIV_08436</name>
</gene>
<reference evidence="1 2" key="1">
    <citation type="submission" date="2013-11" db="EMBL/GenBank/DDBJ databases">
        <title>Draft genome of the bovine lungworm Dictyocaulus viviparus.</title>
        <authorList>
            <person name="Mitreva M."/>
        </authorList>
    </citation>
    <scope>NUCLEOTIDE SEQUENCE [LARGE SCALE GENOMIC DNA]</scope>
    <source>
        <strain evidence="1 2">HannoverDv2000</strain>
    </source>
</reference>
<dbReference type="EMBL" id="KN716403">
    <property type="protein sequence ID" value="KJH45519.1"/>
    <property type="molecule type" value="Genomic_DNA"/>
</dbReference>
<protein>
    <submittedName>
        <fullName evidence="1">Uncharacterized protein</fullName>
    </submittedName>
</protein>
<keyword evidence="2" id="KW-1185">Reference proteome</keyword>
<evidence type="ECO:0000313" key="1">
    <source>
        <dbReference type="EMBL" id="KJH45519.1"/>
    </source>
</evidence>
<dbReference type="Proteomes" id="UP000053766">
    <property type="component" value="Unassembled WGS sequence"/>
</dbReference>
<proteinExistence type="predicted"/>